<comment type="similarity">
    <text evidence="1 4">Belongs to the GTP cyclohydrolase I type 2/NIF3 family.</text>
</comment>
<name>A0A926HMZ2_9FIRM</name>
<dbReference type="Proteomes" id="UP000654279">
    <property type="component" value="Unassembled WGS sequence"/>
</dbReference>
<dbReference type="InterPro" id="IPR017221">
    <property type="entry name" value="DUF34/NIF3_bac"/>
</dbReference>
<evidence type="ECO:0000313" key="6">
    <source>
        <dbReference type="EMBL" id="MBC8530044.1"/>
    </source>
</evidence>
<evidence type="ECO:0000256" key="5">
    <source>
        <dbReference type="PIRSR" id="PIRSR602678-1"/>
    </source>
</evidence>
<feature type="binding site" evidence="5">
    <location>
        <position position="331"/>
    </location>
    <ligand>
        <name>a divalent metal cation</name>
        <dbReference type="ChEBI" id="CHEBI:60240"/>
        <label>1</label>
    </ligand>
</feature>
<evidence type="ECO:0000256" key="1">
    <source>
        <dbReference type="ARBA" id="ARBA00006964"/>
    </source>
</evidence>
<dbReference type="FunFam" id="3.40.1390.30:FF:000001">
    <property type="entry name" value="GTP cyclohydrolase 1 type 2"/>
    <property type="match status" value="1"/>
</dbReference>
<protein>
    <recommendedName>
        <fullName evidence="2 4">GTP cyclohydrolase 1 type 2 homolog</fullName>
    </recommendedName>
</protein>
<proteinExistence type="inferred from homology"/>
<dbReference type="InterPro" id="IPR015867">
    <property type="entry name" value="N-reg_PII/ATP_PRibTrfase_C"/>
</dbReference>
<sequence>MAFARVKDIAEVMDRWCPPEWAESWDNVGLLVGDPAAEVKRVLVTLDVTPAAAFEAAQKGAQMIVSHHPLIFKPLKTLREDRAGQGIVWRLARDGIAAFAAHTNLDVAPGGVNDALAAALELQDCKILEENAAQMFKLTVFIPKGYEERVQQAVFAAGAGRYGHYDQSGFAVEGQGGFRPLAGSSPFLGETGRHALAQETRFEAILDAADSAAVVAALLKAHPYETPAFDLAPVKIPKAQGGLGRIGSLPRAMNGEELGRYVCKKLSAQGVRLCGPQKERISRVAVCGGSGAGTIDSACALGADALVTGDVDHHEALYALERGLLLLDAGHGVTERVVLDCVVDRLQTAANALQWNLDIVKSDESHDPWMWVQG</sequence>
<dbReference type="RefSeq" id="WP_249285810.1">
    <property type="nucleotide sequence ID" value="NZ_JACRSO010000006.1"/>
</dbReference>
<dbReference type="Gene3D" id="3.30.70.120">
    <property type="match status" value="1"/>
</dbReference>
<dbReference type="GO" id="GO:0046872">
    <property type="term" value="F:metal ion binding"/>
    <property type="evidence" value="ECO:0007669"/>
    <property type="project" value="UniProtKB-UniRule"/>
</dbReference>
<evidence type="ECO:0000256" key="2">
    <source>
        <dbReference type="ARBA" id="ARBA00022112"/>
    </source>
</evidence>
<dbReference type="NCBIfam" id="TIGR00486">
    <property type="entry name" value="YbgI_SA1388"/>
    <property type="match status" value="1"/>
</dbReference>
<organism evidence="6 7">
    <name type="scientific">Luoshenia tenuis</name>
    <dbReference type="NCBI Taxonomy" id="2763654"/>
    <lineage>
        <taxon>Bacteria</taxon>
        <taxon>Bacillati</taxon>
        <taxon>Bacillota</taxon>
        <taxon>Clostridia</taxon>
        <taxon>Christensenellales</taxon>
        <taxon>Christensenellaceae</taxon>
        <taxon>Luoshenia</taxon>
    </lineage>
</organism>
<feature type="binding site" evidence="5">
    <location>
        <position position="68"/>
    </location>
    <ligand>
        <name>a divalent metal cation</name>
        <dbReference type="ChEBI" id="CHEBI:60240"/>
        <label>1</label>
    </ligand>
</feature>
<dbReference type="Pfam" id="PF01784">
    <property type="entry name" value="DUF34_NIF3"/>
    <property type="match status" value="1"/>
</dbReference>
<comment type="caution">
    <text evidence="6">The sequence shown here is derived from an EMBL/GenBank/DDBJ whole genome shotgun (WGS) entry which is preliminary data.</text>
</comment>
<dbReference type="PANTHER" id="PTHR13799">
    <property type="entry name" value="NGG1 INTERACTING FACTOR 3"/>
    <property type="match status" value="1"/>
</dbReference>
<evidence type="ECO:0000313" key="7">
    <source>
        <dbReference type="Proteomes" id="UP000654279"/>
    </source>
</evidence>
<dbReference type="AlphaFoldDB" id="A0A926HMZ2"/>
<keyword evidence="3 4" id="KW-0479">Metal-binding</keyword>
<keyword evidence="7" id="KW-1185">Reference proteome</keyword>
<evidence type="ECO:0000256" key="3">
    <source>
        <dbReference type="ARBA" id="ARBA00022723"/>
    </source>
</evidence>
<dbReference type="PIRSF" id="PIRSF037489">
    <property type="entry name" value="UCP037489_NIF3_YqfO"/>
    <property type="match status" value="1"/>
</dbReference>
<accession>A0A926HMZ2</accession>
<feature type="binding site" evidence="5">
    <location>
        <position position="335"/>
    </location>
    <ligand>
        <name>a divalent metal cation</name>
        <dbReference type="ChEBI" id="CHEBI:60240"/>
        <label>1</label>
    </ligand>
</feature>
<dbReference type="InterPro" id="IPR036069">
    <property type="entry name" value="DUF34/NIF3_sf"/>
</dbReference>
<dbReference type="Gene3D" id="3.40.1390.30">
    <property type="entry name" value="NIF3 (NGG1p interacting factor 3)-like"/>
    <property type="match status" value="1"/>
</dbReference>
<dbReference type="GO" id="GO:0005737">
    <property type="term" value="C:cytoplasm"/>
    <property type="evidence" value="ECO:0007669"/>
    <property type="project" value="TreeGrafter"/>
</dbReference>
<evidence type="ECO:0000256" key="4">
    <source>
        <dbReference type="PIRNR" id="PIRNR037489"/>
    </source>
</evidence>
<dbReference type="InterPro" id="IPR002678">
    <property type="entry name" value="DUF34/NIF3"/>
</dbReference>
<feature type="binding site" evidence="5">
    <location>
        <position position="67"/>
    </location>
    <ligand>
        <name>a divalent metal cation</name>
        <dbReference type="ChEBI" id="CHEBI:60240"/>
        <label>1</label>
    </ligand>
</feature>
<dbReference type="PANTHER" id="PTHR13799:SF14">
    <property type="entry name" value="GTP CYCLOHYDROLASE 1 TYPE 2 HOMOLOG"/>
    <property type="match status" value="1"/>
</dbReference>
<dbReference type="SUPFAM" id="SSF102705">
    <property type="entry name" value="NIF3 (NGG1p interacting factor 3)-like"/>
    <property type="match status" value="1"/>
</dbReference>
<gene>
    <name evidence="6" type="ORF">H8699_11440</name>
</gene>
<reference evidence="6" key="1">
    <citation type="submission" date="2020-08" db="EMBL/GenBank/DDBJ databases">
        <title>Genome public.</title>
        <authorList>
            <person name="Liu C."/>
            <person name="Sun Q."/>
        </authorList>
    </citation>
    <scope>NUCLEOTIDE SEQUENCE</scope>
    <source>
        <strain evidence="6">NSJ-44</strain>
    </source>
</reference>
<feature type="binding site" evidence="5">
    <location>
        <position position="106"/>
    </location>
    <ligand>
        <name>a divalent metal cation</name>
        <dbReference type="ChEBI" id="CHEBI:60240"/>
        <label>1</label>
    </ligand>
</feature>
<dbReference type="EMBL" id="JACRSO010000006">
    <property type="protein sequence ID" value="MBC8530044.1"/>
    <property type="molecule type" value="Genomic_DNA"/>
</dbReference>